<feature type="compositionally biased region" description="Basic and acidic residues" evidence="2">
    <location>
        <begin position="345"/>
        <end position="355"/>
    </location>
</feature>
<keyword evidence="1" id="KW-0175">Coiled coil</keyword>
<reference evidence="3" key="1">
    <citation type="submission" date="2022-08" db="EMBL/GenBank/DDBJ databases">
        <title>Novel sulfate-reducing endosymbionts in the free-living metamonad Anaeramoeba.</title>
        <authorList>
            <person name="Jerlstrom-Hultqvist J."/>
            <person name="Cepicka I."/>
            <person name="Gallot-Lavallee L."/>
            <person name="Salas-Leiva D."/>
            <person name="Curtis B.A."/>
            <person name="Zahonova K."/>
            <person name="Pipaliya S."/>
            <person name="Dacks J."/>
            <person name="Roger A.J."/>
        </authorList>
    </citation>
    <scope>NUCLEOTIDE SEQUENCE</scope>
    <source>
        <strain evidence="3">Schooner1</strain>
    </source>
</reference>
<evidence type="ECO:0000313" key="4">
    <source>
        <dbReference type="Proteomes" id="UP001150062"/>
    </source>
</evidence>
<protein>
    <submittedName>
        <fullName evidence="3">Origin recognition complex subunit 1</fullName>
    </submittedName>
</protein>
<feature type="coiled-coil region" evidence="1">
    <location>
        <begin position="104"/>
        <end position="134"/>
    </location>
</feature>
<keyword evidence="4" id="KW-1185">Reference proteome</keyword>
<comment type="caution">
    <text evidence="3">The sequence shown here is derived from an EMBL/GenBank/DDBJ whole genome shotgun (WGS) entry which is preliminary data.</text>
</comment>
<feature type="compositionally biased region" description="Basic and acidic residues" evidence="2">
    <location>
        <begin position="391"/>
        <end position="430"/>
    </location>
</feature>
<accession>A0ABQ8X5W1</accession>
<dbReference type="EMBL" id="JAOAOG010000330">
    <property type="protein sequence ID" value="KAJ6228056.1"/>
    <property type="molecule type" value="Genomic_DNA"/>
</dbReference>
<sequence length="537" mass="63834">MSVEHKPFVTSVQFQFNKSKPDVGEFSLKSNRLQIRNKTKLLDFFLAPHQTVTHNVQSFGVTLNLSSTSFLIFTCEKQKNSKELYLMIKQQISGIKRSLNKFKASRQMDRASKAKQLNQELRDQEGYQEEMKSKHRSALKDSKLGLFIADYSFSGGDFIIDNSIKVTAKKLIFSQEQQQQTVFVLRPTTKILDKNDSECIVQIFEGVYITIIFKHKVICDTFIKILNKRLKYIKSVSSFQNSYIVQEFSIELKPLKKYKLKILHNRISIRSKQIPVINIPFDNEINLKYNSQFPTQLIIQPKDYNARLFKFTKPIERDRFLEIYFFSNQDYLQKKSKKEQKRKKQLQDKEKQRKKIEKEIEKKKEKEIEKKKKIQQIEKEKEIKEKDKEIEKEKEKNMEEEMEIENERKRGKEKEKEKKKDNGKEKEIKKKEKTSKSNKKSKSFKVEISEIGKITQDLKLIDALKANLMIDREAIKIVREDKLKTNFKLDEIIVETSDKIAKIEFLDKKREGNLYIQFKSVEETNKFFKIINYFLLK</sequence>
<gene>
    <name evidence="3" type="ORF">M0813_09194</name>
</gene>
<evidence type="ECO:0000256" key="2">
    <source>
        <dbReference type="SAM" id="MobiDB-lite"/>
    </source>
</evidence>
<feature type="region of interest" description="Disordered" evidence="2">
    <location>
        <begin position="391"/>
        <end position="436"/>
    </location>
</feature>
<evidence type="ECO:0000313" key="3">
    <source>
        <dbReference type="EMBL" id="KAJ6228056.1"/>
    </source>
</evidence>
<name>A0ABQ8X5W1_9EUKA</name>
<feature type="region of interest" description="Disordered" evidence="2">
    <location>
        <begin position="336"/>
        <end position="355"/>
    </location>
</feature>
<evidence type="ECO:0000256" key="1">
    <source>
        <dbReference type="SAM" id="Coils"/>
    </source>
</evidence>
<organism evidence="3 4">
    <name type="scientific">Anaeramoeba flamelloides</name>
    <dbReference type="NCBI Taxonomy" id="1746091"/>
    <lineage>
        <taxon>Eukaryota</taxon>
        <taxon>Metamonada</taxon>
        <taxon>Anaeramoebidae</taxon>
        <taxon>Anaeramoeba</taxon>
    </lineage>
</organism>
<dbReference type="Proteomes" id="UP001150062">
    <property type="component" value="Unassembled WGS sequence"/>
</dbReference>
<proteinExistence type="predicted"/>